<dbReference type="EC" id="2.7.7.87" evidence="9"/>
<keyword evidence="3 9" id="KW-0808">Transferase</keyword>
<proteinExistence type="inferred from homology"/>
<dbReference type="EMBL" id="PDKT01000003">
    <property type="protein sequence ID" value="PPI87896.1"/>
    <property type="molecule type" value="Genomic_DNA"/>
</dbReference>
<dbReference type="InterPro" id="IPR017945">
    <property type="entry name" value="DHBP_synth_RibB-like_a/b_dom"/>
</dbReference>
<evidence type="ECO:0000256" key="2">
    <source>
        <dbReference type="ARBA" id="ARBA00022490"/>
    </source>
</evidence>
<comment type="subcellular location">
    <subcellularLocation>
        <location evidence="1 9">Cytoplasm</location>
    </subcellularLocation>
</comment>
<dbReference type="GO" id="GO:0006450">
    <property type="term" value="P:regulation of translational fidelity"/>
    <property type="evidence" value="ECO:0007669"/>
    <property type="project" value="TreeGrafter"/>
</dbReference>
<dbReference type="PANTHER" id="PTHR17490:SF18">
    <property type="entry name" value="THREONYLCARBAMOYL-AMP SYNTHASE"/>
    <property type="match status" value="1"/>
</dbReference>
<keyword evidence="6 9" id="KW-0547">Nucleotide-binding</keyword>
<evidence type="ECO:0000256" key="5">
    <source>
        <dbReference type="ARBA" id="ARBA00022695"/>
    </source>
</evidence>
<comment type="catalytic activity">
    <reaction evidence="8 9">
        <text>L-threonine + hydrogencarbonate + ATP = L-threonylcarbamoyladenylate + diphosphate + H2O</text>
        <dbReference type="Rhea" id="RHEA:36407"/>
        <dbReference type="ChEBI" id="CHEBI:15377"/>
        <dbReference type="ChEBI" id="CHEBI:17544"/>
        <dbReference type="ChEBI" id="CHEBI:30616"/>
        <dbReference type="ChEBI" id="CHEBI:33019"/>
        <dbReference type="ChEBI" id="CHEBI:57926"/>
        <dbReference type="ChEBI" id="CHEBI:73682"/>
        <dbReference type="EC" id="2.7.7.87"/>
    </reaction>
</comment>
<gene>
    <name evidence="9" type="primary">tsaC</name>
    <name evidence="11" type="ORF">CRV12_02740</name>
</gene>
<keyword evidence="2 9" id="KW-0963">Cytoplasm</keyword>
<evidence type="ECO:0000313" key="11">
    <source>
        <dbReference type="EMBL" id="PPI87896.1"/>
    </source>
</evidence>
<keyword evidence="7 9" id="KW-0067">ATP-binding</keyword>
<organism evidence="11 12">
    <name type="scientific">Candidatus Pantoea edessiphila</name>
    <dbReference type="NCBI Taxonomy" id="2044610"/>
    <lineage>
        <taxon>Bacteria</taxon>
        <taxon>Pseudomonadati</taxon>
        <taxon>Pseudomonadota</taxon>
        <taxon>Gammaproteobacteria</taxon>
        <taxon>Enterobacterales</taxon>
        <taxon>Erwiniaceae</taxon>
        <taxon>Pantoea</taxon>
    </lineage>
</organism>
<accession>A0A2P5T006</accession>
<dbReference type="RefSeq" id="WP_136131135.1">
    <property type="nucleotide sequence ID" value="NZ_PDKT01000003.1"/>
</dbReference>
<comment type="caution">
    <text evidence="11">The sequence shown here is derived from an EMBL/GenBank/DDBJ whole genome shotgun (WGS) entry which is preliminary data.</text>
</comment>
<dbReference type="HAMAP" id="MF_01852">
    <property type="entry name" value="TsaC"/>
    <property type="match status" value="1"/>
</dbReference>
<evidence type="ECO:0000256" key="3">
    <source>
        <dbReference type="ARBA" id="ARBA00022679"/>
    </source>
</evidence>
<evidence type="ECO:0000256" key="9">
    <source>
        <dbReference type="HAMAP-Rule" id="MF_01852"/>
    </source>
</evidence>
<dbReference type="InterPro" id="IPR050156">
    <property type="entry name" value="TC-AMP_synthase_SUA5"/>
</dbReference>
<dbReference type="Pfam" id="PF01300">
    <property type="entry name" value="Sua5_yciO_yrdC"/>
    <property type="match status" value="1"/>
</dbReference>
<dbReference type="InterPro" id="IPR023535">
    <property type="entry name" value="TC-AMP_synthase"/>
</dbReference>
<dbReference type="SUPFAM" id="SSF55821">
    <property type="entry name" value="YrdC/RibB"/>
    <property type="match status" value="1"/>
</dbReference>
<keyword evidence="5 9" id="KW-0548">Nucleotidyltransferase</keyword>
<dbReference type="GO" id="GO:0003725">
    <property type="term" value="F:double-stranded RNA binding"/>
    <property type="evidence" value="ECO:0007669"/>
    <property type="project" value="InterPro"/>
</dbReference>
<dbReference type="GO" id="GO:0005524">
    <property type="term" value="F:ATP binding"/>
    <property type="evidence" value="ECO:0007669"/>
    <property type="project" value="UniProtKB-UniRule"/>
</dbReference>
<sequence>MIKKIFFNSIQNCIEELNRGGIIIYPTEAVFGFGCDPENEIAVMKLILLKNRSINKGFILIAENYDQLKKYIADYKISSIQRKHMFSYWPGPTTFVVPTVPQTYKWLTGRFNSLAVRVTNHPNVKELCNKFGKPIISTSANIANRTPCYTPQEVIKQFGQSFPILFGNTCGRKRPSEIRNIITGDIIRQG</sequence>
<evidence type="ECO:0000313" key="12">
    <source>
        <dbReference type="Proteomes" id="UP000296153"/>
    </source>
</evidence>
<dbReference type="Proteomes" id="UP000296153">
    <property type="component" value="Unassembled WGS sequence"/>
</dbReference>
<dbReference type="GO" id="GO:0005737">
    <property type="term" value="C:cytoplasm"/>
    <property type="evidence" value="ECO:0007669"/>
    <property type="project" value="UniProtKB-SubCell"/>
</dbReference>
<dbReference type="GO" id="GO:0002949">
    <property type="term" value="P:tRNA threonylcarbamoyladenosine modification"/>
    <property type="evidence" value="ECO:0007669"/>
    <property type="project" value="UniProtKB-UniRule"/>
</dbReference>
<dbReference type="InterPro" id="IPR006070">
    <property type="entry name" value="Sua5-like_dom"/>
</dbReference>
<evidence type="ECO:0000259" key="10">
    <source>
        <dbReference type="PROSITE" id="PS51163"/>
    </source>
</evidence>
<comment type="similarity">
    <text evidence="9">Belongs to the SUA5 family. TsaC subfamily.</text>
</comment>
<reference evidence="11 12" key="1">
    <citation type="journal article" date="2018" name="Genome Biol. Evol.">
        <title>Cladogenesis and Genomic Streamlining in Extracellular Endosymbionts of Tropical Stink Bugs.</title>
        <authorList>
            <person name="Otero-Bravo A."/>
            <person name="Goffredi S."/>
            <person name="Sabree Z.L."/>
        </authorList>
    </citation>
    <scope>NUCLEOTIDE SEQUENCE [LARGE SCALE GENOMIC DNA]</scope>
    <source>
        <strain evidence="11 12">SoEE</strain>
    </source>
</reference>
<dbReference type="GO" id="GO:0061710">
    <property type="term" value="F:L-threonylcarbamoyladenylate synthase"/>
    <property type="evidence" value="ECO:0007669"/>
    <property type="project" value="UniProtKB-EC"/>
</dbReference>
<dbReference type="OrthoDB" id="9814580at2"/>
<feature type="domain" description="YrdC-like" evidence="10">
    <location>
        <begin position="7"/>
        <end position="190"/>
    </location>
</feature>
<evidence type="ECO:0000256" key="8">
    <source>
        <dbReference type="ARBA" id="ARBA00048366"/>
    </source>
</evidence>
<evidence type="ECO:0000256" key="7">
    <source>
        <dbReference type="ARBA" id="ARBA00022840"/>
    </source>
</evidence>
<dbReference type="Gene3D" id="3.90.870.10">
    <property type="entry name" value="DHBP synthase"/>
    <property type="match status" value="1"/>
</dbReference>
<dbReference type="PROSITE" id="PS51163">
    <property type="entry name" value="YRDC"/>
    <property type="match status" value="1"/>
</dbReference>
<comment type="function">
    <text evidence="9">Required for the formation of a threonylcarbamoyl group on adenosine at position 37 (t(6)A37) in tRNAs that read codons beginning with adenine. Catalyzes the conversion of L-threonine, HCO(3)(-)/CO(2) and ATP to give threonylcarbamoyl-AMP (TC-AMP) as the acyladenylate intermediate, with the release of diphosphate.</text>
</comment>
<dbReference type="FunFam" id="3.90.870.10:FF:000004">
    <property type="entry name" value="Threonylcarbamoyl-AMP synthase"/>
    <property type="match status" value="1"/>
</dbReference>
<evidence type="ECO:0000256" key="1">
    <source>
        <dbReference type="ARBA" id="ARBA00004496"/>
    </source>
</evidence>
<dbReference type="PANTHER" id="PTHR17490">
    <property type="entry name" value="SUA5"/>
    <property type="match status" value="1"/>
</dbReference>
<dbReference type="GO" id="GO:0000049">
    <property type="term" value="F:tRNA binding"/>
    <property type="evidence" value="ECO:0007669"/>
    <property type="project" value="TreeGrafter"/>
</dbReference>
<evidence type="ECO:0000256" key="6">
    <source>
        <dbReference type="ARBA" id="ARBA00022741"/>
    </source>
</evidence>
<name>A0A2P5T006_9GAMM</name>
<evidence type="ECO:0000256" key="4">
    <source>
        <dbReference type="ARBA" id="ARBA00022694"/>
    </source>
</evidence>
<protein>
    <recommendedName>
        <fullName evidence="9">Threonylcarbamoyl-AMP synthase</fullName>
        <shortName evidence="9">TC-AMP synthase</shortName>
        <ecNumber evidence="9">2.7.7.87</ecNumber>
    </recommendedName>
    <alternativeName>
        <fullName evidence="9">L-threonylcarbamoyladenylate synthase</fullName>
    </alternativeName>
    <alternativeName>
        <fullName evidence="9">t(6)A37 threonylcarbamoyladenosine biosynthesis protein TsaC</fullName>
    </alternativeName>
    <alternativeName>
        <fullName evidence="9">tRNA threonylcarbamoyladenosine biosynthesis protein TsaC</fullName>
    </alternativeName>
</protein>
<keyword evidence="4 9" id="KW-0819">tRNA processing</keyword>
<dbReference type="AlphaFoldDB" id="A0A2P5T006"/>